<gene>
    <name evidence="1" type="ORF">GCM10009747_17120</name>
</gene>
<dbReference type="InterPro" id="IPR052555">
    <property type="entry name" value="dCTP_Pyrophosphatase"/>
</dbReference>
<dbReference type="EMBL" id="BAAANH010000003">
    <property type="protein sequence ID" value="GAA1758860.1"/>
    <property type="molecule type" value="Genomic_DNA"/>
</dbReference>
<evidence type="ECO:0000313" key="1">
    <source>
        <dbReference type="EMBL" id="GAA1758860.1"/>
    </source>
</evidence>
<protein>
    <recommendedName>
        <fullName evidence="3">Nucleotide pyrophosphohydrolase</fullName>
    </recommendedName>
</protein>
<dbReference type="Proteomes" id="UP001500506">
    <property type="component" value="Unassembled WGS sequence"/>
</dbReference>
<organism evidence="1 2">
    <name type="scientific">Agromyces humatus</name>
    <dbReference type="NCBI Taxonomy" id="279573"/>
    <lineage>
        <taxon>Bacteria</taxon>
        <taxon>Bacillati</taxon>
        <taxon>Actinomycetota</taxon>
        <taxon>Actinomycetes</taxon>
        <taxon>Micrococcales</taxon>
        <taxon>Microbacteriaceae</taxon>
        <taxon>Agromyces</taxon>
    </lineage>
</organism>
<accession>A0ABP4WNE5</accession>
<dbReference type="PANTHER" id="PTHR46523">
    <property type="entry name" value="DCTP PYROPHOSPHATASE 1"/>
    <property type="match status" value="1"/>
</dbReference>
<evidence type="ECO:0008006" key="3">
    <source>
        <dbReference type="Google" id="ProtNLM"/>
    </source>
</evidence>
<dbReference type="PANTHER" id="PTHR46523:SF1">
    <property type="entry name" value="DCTP PYROPHOSPHATASE 1"/>
    <property type="match status" value="1"/>
</dbReference>
<dbReference type="Pfam" id="PF12643">
    <property type="entry name" value="MazG-like"/>
    <property type="match status" value="1"/>
</dbReference>
<dbReference type="Gene3D" id="1.10.287.1080">
    <property type="entry name" value="MazG-like"/>
    <property type="match status" value="1"/>
</dbReference>
<dbReference type="CDD" id="cd11537">
    <property type="entry name" value="NTP-PPase_RS21-C6_like"/>
    <property type="match status" value="1"/>
</dbReference>
<proteinExistence type="predicted"/>
<reference evidence="2" key="1">
    <citation type="journal article" date="2019" name="Int. J. Syst. Evol. Microbiol.">
        <title>The Global Catalogue of Microorganisms (GCM) 10K type strain sequencing project: providing services to taxonomists for standard genome sequencing and annotation.</title>
        <authorList>
            <consortium name="The Broad Institute Genomics Platform"/>
            <consortium name="The Broad Institute Genome Sequencing Center for Infectious Disease"/>
            <person name="Wu L."/>
            <person name="Ma J."/>
        </authorList>
    </citation>
    <scope>NUCLEOTIDE SEQUENCE [LARGE SCALE GENOMIC DNA]</scope>
    <source>
        <strain evidence="2">JCM 14319</strain>
    </source>
</reference>
<comment type="caution">
    <text evidence="1">The sequence shown here is derived from an EMBL/GenBank/DDBJ whole genome shotgun (WGS) entry which is preliminary data.</text>
</comment>
<dbReference type="SUPFAM" id="SSF101386">
    <property type="entry name" value="all-alpha NTP pyrophosphatases"/>
    <property type="match status" value="1"/>
</dbReference>
<keyword evidence="2" id="KW-1185">Reference proteome</keyword>
<dbReference type="InterPro" id="IPR025984">
    <property type="entry name" value="DCTPP"/>
</dbReference>
<evidence type="ECO:0000313" key="2">
    <source>
        <dbReference type="Proteomes" id="UP001500506"/>
    </source>
</evidence>
<name>A0ABP4WNE5_9MICO</name>
<sequence>MLPIMAGRANSDEHYVLDLCDQVIGAKCSRQHRFEWLRGDTSPATGRRVALPVDGYWEAERLVVEFAESQHTEVTPHFDKPDVLTVSGVHRGMQRALYDDRRRLLIPEHGLRLVTISATDFPLKGRTIDRDRDRDLEIVSAILKRESLICDPEHREGREQGSDEHERRPVHTALSQFVAERDWDRFHSPENLAKSISIEAGELLECFQWDDSTDHARVTEELADVLTYCLLLADKLDVDADQIVLDKLEVTRVKYPADQSRGRSTKYDQL</sequence>